<organism evidence="6 7">
    <name type="scientific">Flavihumibacter fluminis</name>
    <dbReference type="NCBI Taxonomy" id="2909236"/>
    <lineage>
        <taxon>Bacteria</taxon>
        <taxon>Pseudomonadati</taxon>
        <taxon>Bacteroidota</taxon>
        <taxon>Chitinophagia</taxon>
        <taxon>Chitinophagales</taxon>
        <taxon>Chitinophagaceae</taxon>
        <taxon>Flavihumibacter</taxon>
    </lineage>
</organism>
<dbReference type="InterPro" id="IPR001451">
    <property type="entry name" value="Hexapep"/>
</dbReference>
<keyword evidence="4 5" id="KW-0012">Acyltransferase</keyword>
<dbReference type="PROSITE" id="PS00101">
    <property type="entry name" value="HEXAPEP_TRANSFERASES"/>
    <property type="match status" value="1"/>
</dbReference>
<dbReference type="InterPro" id="IPR045304">
    <property type="entry name" value="LbH_SAT"/>
</dbReference>
<dbReference type="InterPro" id="IPR005881">
    <property type="entry name" value="Ser_O-AcTrfase"/>
</dbReference>
<dbReference type="SUPFAM" id="SSF51161">
    <property type="entry name" value="Trimeric LpxA-like enzymes"/>
    <property type="match status" value="1"/>
</dbReference>
<proteinExistence type="inferred from homology"/>
<reference evidence="6 7" key="1">
    <citation type="submission" date="2022-01" db="EMBL/GenBank/DDBJ databases">
        <title>Flavihumibacter sp. nov., isolated from sediment of a river.</title>
        <authorList>
            <person name="Liu H."/>
        </authorList>
    </citation>
    <scope>NUCLEOTIDE SEQUENCE [LARGE SCALE GENOMIC DNA]</scope>
    <source>
        <strain evidence="6 7">RY-1</strain>
    </source>
</reference>
<keyword evidence="2 5" id="KW-0808">Transferase</keyword>
<evidence type="ECO:0000256" key="3">
    <source>
        <dbReference type="ARBA" id="ARBA00022737"/>
    </source>
</evidence>
<name>A0ABS9BLH4_9BACT</name>
<dbReference type="PANTHER" id="PTHR42811">
    <property type="entry name" value="SERINE ACETYLTRANSFERASE"/>
    <property type="match status" value="1"/>
</dbReference>
<evidence type="ECO:0000256" key="5">
    <source>
        <dbReference type="PIRNR" id="PIRNR000441"/>
    </source>
</evidence>
<evidence type="ECO:0000256" key="1">
    <source>
        <dbReference type="ARBA" id="ARBA00007274"/>
    </source>
</evidence>
<accession>A0ABS9BLH4</accession>
<comment type="similarity">
    <text evidence="1 5">Belongs to the transferase hexapeptide repeat family.</text>
</comment>
<evidence type="ECO:0000256" key="4">
    <source>
        <dbReference type="ARBA" id="ARBA00023315"/>
    </source>
</evidence>
<comment type="caution">
    <text evidence="6">The sequence shown here is derived from an EMBL/GenBank/DDBJ whole genome shotgun (WGS) entry which is preliminary data.</text>
</comment>
<gene>
    <name evidence="6" type="ORF">L0U88_17225</name>
</gene>
<dbReference type="PIRSF" id="PIRSF000441">
    <property type="entry name" value="CysE"/>
    <property type="match status" value="1"/>
</dbReference>
<sequence>MSELFKSVQADLFRINGEHFSLGALYRGLKSKGFRFLLCYRFASLSNNFVIKLVSRILIRHYTFKFGFQIPLQTKIGKGFFIGHFGTIVISANATIGNNCNIAHNVTIGSARGKRSGAPIIGNTVWIGTGAVLVGKITIGDNVLIAPNAFVNFDVPAHSIVLGNPGKIIPRNDPTEFYINNIMNFS</sequence>
<dbReference type="CDD" id="cd03354">
    <property type="entry name" value="LbH_SAT"/>
    <property type="match status" value="1"/>
</dbReference>
<evidence type="ECO:0000313" key="6">
    <source>
        <dbReference type="EMBL" id="MCF1716387.1"/>
    </source>
</evidence>
<comment type="catalytic activity">
    <reaction evidence="5">
        <text>L-serine + acetyl-CoA = O-acetyl-L-serine + CoA</text>
        <dbReference type="Rhea" id="RHEA:24560"/>
        <dbReference type="ChEBI" id="CHEBI:33384"/>
        <dbReference type="ChEBI" id="CHEBI:57287"/>
        <dbReference type="ChEBI" id="CHEBI:57288"/>
        <dbReference type="ChEBI" id="CHEBI:58340"/>
        <dbReference type="EC" id="2.3.1.30"/>
    </reaction>
</comment>
<dbReference type="EC" id="2.3.1.30" evidence="5"/>
<dbReference type="Pfam" id="PF00132">
    <property type="entry name" value="Hexapep"/>
    <property type="match status" value="1"/>
</dbReference>
<dbReference type="InterPro" id="IPR011004">
    <property type="entry name" value="Trimer_LpxA-like_sf"/>
</dbReference>
<evidence type="ECO:0000256" key="2">
    <source>
        <dbReference type="ARBA" id="ARBA00022679"/>
    </source>
</evidence>
<protein>
    <recommendedName>
        <fullName evidence="5">Serine acetyltransferase</fullName>
        <ecNumber evidence="5">2.3.1.30</ecNumber>
    </recommendedName>
</protein>
<dbReference type="InterPro" id="IPR018357">
    <property type="entry name" value="Hexapep_transf_CS"/>
</dbReference>
<dbReference type="EMBL" id="JAKEVY010000004">
    <property type="protein sequence ID" value="MCF1716387.1"/>
    <property type="molecule type" value="Genomic_DNA"/>
</dbReference>
<dbReference type="Proteomes" id="UP001200145">
    <property type="component" value="Unassembled WGS sequence"/>
</dbReference>
<evidence type="ECO:0000313" key="7">
    <source>
        <dbReference type="Proteomes" id="UP001200145"/>
    </source>
</evidence>
<dbReference type="Gene3D" id="2.160.10.10">
    <property type="entry name" value="Hexapeptide repeat proteins"/>
    <property type="match status" value="1"/>
</dbReference>
<dbReference type="RefSeq" id="WP_234867538.1">
    <property type="nucleotide sequence ID" value="NZ_JAKEVY010000004.1"/>
</dbReference>
<keyword evidence="7" id="KW-1185">Reference proteome</keyword>
<keyword evidence="3" id="KW-0677">Repeat</keyword>